<dbReference type="PANTHER" id="PTHR37832:SF1">
    <property type="entry name" value="STRESS-RESPONSE A_B BARREL DOMAIN-CONTAINING PROTEIN"/>
    <property type="match status" value="1"/>
</dbReference>
<sequence length="117" mass="13253">MIRHIVLFKLKDGVTRDDPRVPLAESMARRVGDEVPDLRYWYAGQNFSDRPVAYDFVVIGLVEDEAALDRYMTHPFHQEAIAVWREISDWVIADVVERDATVVSHAADDAADAAAVR</sequence>
<accession>A0A1R0KI57</accession>
<comment type="caution">
    <text evidence="2">The sequence shown here is derived from an EMBL/GenBank/DDBJ whole genome shotgun (WGS) entry which is preliminary data.</text>
</comment>
<dbReference type="InterPro" id="IPR011008">
    <property type="entry name" value="Dimeric_a/b-barrel"/>
</dbReference>
<keyword evidence="3" id="KW-1185">Reference proteome</keyword>
<evidence type="ECO:0000259" key="1">
    <source>
        <dbReference type="PROSITE" id="PS51502"/>
    </source>
</evidence>
<dbReference type="SUPFAM" id="SSF54909">
    <property type="entry name" value="Dimeric alpha+beta barrel"/>
    <property type="match status" value="1"/>
</dbReference>
<reference evidence="2 3" key="1">
    <citation type="submission" date="2016-01" db="EMBL/GenBank/DDBJ databases">
        <title>Amycolatopsis coloradensis genome sequencing and assembly.</title>
        <authorList>
            <person name="Mayilraj S."/>
        </authorList>
    </citation>
    <scope>NUCLEOTIDE SEQUENCE [LARGE SCALE GENOMIC DNA]</scope>
    <source>
        <strain evidence="2 3">DSM 44225</strain>
    </source>
</reference>
<dbReference type="InterPro" id="IPR013097">
    <property type="entry name" value="Dabb"/>
</dbReference>
<dbReference type="PANTHER" id="PTHR37832">
    <property type="entry name" value="BLL2683 PROTEIN"/>
    <property type="match status" value="1"/>
</dbReference>
<feature type="domain" description="Stress-response A/B barrel" evidence="1">
    <location>
        <begin position="2"/>
        <end position="95"/>
    </location>
</feature>
<dbReference type="Proteomes" id="UP000187486">
    <property type="component" value="Unassembled WGS sequence"/>
</dbReference>
<dbReference type="AlphaFoldDB" id="A0A1R0KI57"/>
<dbReference type="RefSeq" id="WP_076166457.1">
    <property type="nucleotide sequence ID" value="NZ_JBEZVB010000007.1"/>
</dbReference>
<gene>
    <name evidence="2" type="ORF">BS329_34060</name>
</gene>
<protein>
    <recommendedName>
        <fullName evidence="1">Stress-response A/B barrel domain-containing protein</fullName>
    </recommendedName>
</protein>
<organism evidence="2 3">
    <name type="scientific">Amycolatopsis coloradensis</name>
    <dbReference type="NCBI Taxonomy" id="76021"/>
    <lineage>
        <taxon>Bacteria</taxon>
        <taxon>Bacillati</taxon>
        <taxon>Actinomycetota</taxon>
        <taxon>Actinomycetes</taxon>
        <taxon>Pseudonocardiales</taxon>
        <taxon>Pseudonocardiaceae</taxon>
        <taxon>Amycolatopsis</taxon>
    </lineage>
</organism>
<proteinExistence type="predicted"/>
<dbReference type="Gene3D" id="3.30.70.100">
    <property type="match status" value="1"/>
</dbReference>
<dbReference type="EMBL" id="MQUQ01000020">
    <property type="protein sequence ID" value="OLZ45448.1"/>
    <property type="molecule type" value="Genomic_DNA"/>
</dbReference>
<evidence type="ECO:0000313" key="3">
    <source>
        <dbReference type="Proteomes" id="UP000187486"/>
    </source>
</evidence>
<evidence type="ECO:0000313" key="2">
    <source>
        <dbReference type="EMBL" id="OLZ45448.1"/>
    </source>
</evidence>
<dbReference type="SMART" id="SM00886">
    <property type="entry name" value="Dabb"/>
    <property type="match status" value="1"/>
</dbReference>
<dbReference type="STRING" id="76021.BS329_34060"/>
<dbReference type="Pfam" id="PF07876">
    <property type="entry name" value="Dabb"/>
    <property type="match status" value="1"/>
</dbReference>
<dbReference type="PROSITE" id="PS51502">
    <property type="entry name" value="S_R_A_B_BARREL"/>
    <property type="match status" value="1"/>
</dbReference>
<dbReference type="OrthoDB" id="6637496at2"/>
<name>A0A1R0KI57_9PSEU</name>